<dbReference type="EMBL" id="MU004232">
    <property type="protein sequence ID" value="KAF2672089.1"/>
    <property type="molecule type" value="Genomic_DNA"/>
</dbReference>
<name>A0A6A6UIQ9_9PEZI</name>
<protein>
    <submittedName>
        <fullName evidence="2">Uncharacterized protein</fullName>
    </submittedName>
</protein>
<gene>
    <name evidence="2" type="ORF">BT63DRAFT_422594</name>
</gene>
<evidence type="ECO:0000313" key="2">
    <source>
        <dbReference type="EMBL" id="KAF2672089.1"/>
    </source>
</evidence>
<keyword evidence="3" id="KW-1185">Reference proteome</keyword>
<sequence>MPRYSKEASRSATPKRPRIPREQWESLGRRMANIPQEIWDAVYEAVVLVHAPKPENRDFAVPTPISLDTLSHPDYVVPMEILNFRLVCKSWKAAANKHFYATFFHSRTVQIHRTSINNLVSVGKRGHLATQVSSLTFNVDPLWEKVEAKDNPGKILTVTEKIWFNLLLDDSLHTALAQVVRAIKAFPKLSIIRLRSHVARKTGGQNLVGWRKQTWPKHLPAMRPLAMEEVIKLLRQVVQPGMTKQPLTLHFDRAHEKKWAAVLNVLRPGSVQAINNPLTQHLRQLAVIRVDQASSVTGLTLWLRMLCPYAVNLQLTFSHNKPADAAINNGRPFPVHFPSRFPLQALRHLMLKDVCANDRQLIEILHHLAETLNTRMSNRRLESVTFQDCCLGSIKHTDQEIWKGLFQGWISCPVIKLRGSLRYAVNPESWAGTGDVDIAPLIDWAKSTSPELQSITWEPSTIDEVNSQSRTQIIDFEGSDFDRLTNS</sequence>
<evidence type="ECO:0000313" key="3">
    <source>
        <dbReference type="Proteomes" id="UP000799302"/>
    </source>
</evidence>
<reference evidence="2" key="1">
    <citation type="journal article" date="2020" name="Stud. Mycol.">
        <title>101 Dothideomycetes genomes: a test case for predicting lifestyles and emergence of pathogens.</title>
        <authorList>
            <person name="Haridas S."/>
            <person name="Albert R."/>
            <person name="Binder M."/>
            <person name="Bloem J."/>
            <person name="Labutti K."/>
            <person name="Salamov A."/>
            <person name="Andreopoulos B."/>
            <person name="Baker S."/>
            <person name="Barry K."/>
            <person name="Bills G."/>
            <person name="Bluhm B."/>
            <person name="Cannon C."/>
            <person name="Castanera R."/>
            <person name="Culley D."/>
            <person name="Daum C."/>
            <person name="Ezra D."/>
            <person name="Gonzalez J."/>
            <person name="Henrissat B."/>
            <person name="Kuo A."/>
            <person name="Liang C."/>
            <person name="Lipzen A."/>
            <person name="Lutzoni F."/>
            <person name="Magnuson J."/>
            <person name="Mondo S."/>
            <person name="Nolan M."/>
            <person name="Ohm R."/>
            <person name="Pangilinan J."/>
            <person name="Park H.-J."/>
            <person name="Ramirez L."/>
            <person name="Alfaro M."/>
            <person name="Sun H."/>
            <person name="Tritt A."/>
            <person name="Yoshinaga Y."/>
            <person name="Zwiers L.-H."/>
            <person name="Turgeon B."/>
            <person name="Goodwin S."/>
            <person name="Spatafora J."/>
            <person name="Crous P."/>
            <person name="Grigoriev I."/>
        </authorList>
    </citation>
    <scope>NUCLEOTIDE SEQUENCE</scope>
    <source>
        <strain evidence="2">CBS 115976</strain>
    </source>
</reference>
<evidence type="ECO:0000256" key="1">
    <source>
        <dbReference type="SAM" id="MobiDB-lite"/>
    </source>
</evidence>
<proteinExistence type="predicted"/>
<feature type="region of interest" description="Disordered" evidence="1">
    <location>
        <begin position="1"/>
        <end position="20"/>
    </location>
</feature>
<dbReference type="AlphaFoldDB" id="A0A6A6UIQ9"/>
<dbReference type="Proteomes" id="UP000799302">
    <property type="component" value="Unassembled WGS sequence"/>
</dbReference>
<accession>A0A6A6UIQ9</accession>
<organism evidence="2 3">
    <name type="scientific">Microthyrium microscopicum</name>
    <dbReference type="NCBI Taxonomy" id="703497"/>
    <lineage>
        <taxon>Eukaryota</taxon>
        <taxon>Fungi</taxon>
        <taxon>Dikarya</taxon>
        <taxon>Ascomycota</taxon>
        <taxon>Pezizomycotina</taxon>
        <taxon>Dothideomycetes</taxon>
        <taxon>Dothideomycetes incertae sedis</taxon>
        <taxon>Microthyriales</taxon>
        <taxon>Microthyriaceae</taxon>
        <taxon>Microthyrium</taxon>
    </lineage>
</organism>